<comment type="catalytic activity">
    <reaction evidence="2">
        <text>a quinone + NADH + 5 H(+)(in) = a quinol + NAD(+) + 4 H(+)(out)</text>
        <dbReference type="Rhea" id="RHEA:57888"/>
        <dbReference type="ChEBI" id="CHEBI:15378"/>
        <dbReference type="ChEBI" id="CHEBI:24646"/>
        <dbReference type="ChEBI" id="CHEBI:57540"/>
        <dbReference type="ChEBI" id="CHEBI:57945"/>
        <dbReference type="ChEBI" id="CHEBI:132124"/>
    </reaction>
</comment>
<dbReference type="EC" id="7.1.1.-" evidence="2"/>
<keyword evidence="5" id="KW-1185">Reference proteome</keyword>
<dbReference type="EMBL" id="SRSD01000004">
    <property type="protein sequence ID" value="KAA0892238.1"/>
    <property type="molecule type" value="Genomic_DNA"/>
</dbReference>
<keyword evidence="2" id="KW-0874">Quinone</keyword>
<feature type="transmembrane region" description="Helical" evidence="2">
    <location>
        <begin position="91"/>
        <end position="110"/>
    </location>
</feature>
<accession>A0A5A9XIX0</accession>
<comment type="caution">
    <text evidence="4">The sequence shown here is derived from an EMBL/GenBank/DDBJ whole genome shotgun (WGS) entry which is preliminary data.</text>
</comment>
<comment type="subcellular location">
    <subcellularLocation>
        <location evidence="2">Cell membrane</location>
        <topology evidence="2">Multi-pass membrane protein</topology>
    </subcellularLocation>
</comment>
<dbReference type="GO" id="GO:0005886">
    <property type="term" value="C:plasma membrane"/>
    <property type="evidence" value="ECO:0007669"/>
    <property type="project" value="UniProtKB-SubCell"/>
</dbReference>
<dbReference type="PANTHER" id="PTHR33269">
    <property type="entry name" value="NADH-UBIQUINONE OXIDOREDUCTASE CHAIN 6"/>
    <property type="match status" value="1"/>
</dbReference>
<evidence type="ECO:0000256" key="2">
    <source>
        <dbReference type="RuleBase" id="RU004429"/>
    </source>
</evidence>
<dbReference type="Proteomes" id="UP000324298">
    <property type="component" value="Unassembled WGS sequence"/>
</dbReference>
<proteinExistence type="inferred from homology"/>
<evidence type="ECO:0000256" key="3">
    <source>
        <dbReference type="SAM" id="MobiDB-lite"/>
    </source>
</evidence>
<evidence type="ECO:0000256" key="1">
    <source>
        <dbReference type="ARBA" id="ARBA00005698"/>
    </source>
</evidence>
<protein>
    <recommendedName>
        <fullName evidence="2">NADH-quinone oxidoreductase subunit J</fullName>
        <ecNumber evidence="2">7.1.1.-</ecNumber>
    </recommendedName>
</protein>
<keyword evidence="2" id="KW-1133">Transmembrane helix</keyword>
<comment type="function">
    <text evidence="2">NDH-1 shuttles electrons from NADH, via FMN and iron-sulfur (Fe-S) centers, to quinones in the respiratory chain. Couples the redox reaction to proton translocation (for every two electrons transferred, four hydrogen ions are translocated across the cytoplasmic membrane), and thus conserves the redox energy in a proton gradient.</text>
</comment>
<sequence>MEQTIFYILAGVAVIGTILAITEKHPVHAILYLVTSLFSIAVIFYLLMAPLVAAFEVILYAGAIMVLFLFVIMMLDLGHPEKGIAPRWRQWLPALALAGVSIASLAAVIVSRHGAAAAAPAPALPIREVARHLFQDHGLAVELVSLQLLFALVGALYLGRQDSPSPGLRPPSPPGRGVGDEGNPS</sequence>
<feature type="transmembrane region" description="Helical" evidence="2">
    <location>
        <begin position="139"/>
        <end position="159"/>
    </location>
</feature>
<organism evidence="4 5">
    <name type="scientific">Oryzomonas rubra</name>
    <dbReference type="NCBI Taxonomy" id="2509454"/>
    <lineage>
        <taxon>Bacteria</taxon>
        <taxon>Pseudomonadati</taxon>
        <taxon>Thermodesulfobacteriota</taxon>
        <taxon>Desulfuromonadia</taxon>
        <taxon>Geobacterales</taxon>
        <taxon>Geobacteraceae</taxon>
        <taxon>Oryzomonas</taxon>
    </lineage>
</organism>
<dbReference type="AlphaFoldDB" id="A0A5A9XIX0"/>
<dbReference type="InterPro" id="IPR001457">
    <property type="entry name" value="NADH_UbQ/plastoQ_OxRdtase_su6"/>
</dbReference>
<dbReference type="PANTHER" id="PTHR33269:SF17">
    <property type="entry name" value="NADH-UBIQUINONE OXIDOREDUCTASE CHAIN 6"/>
    <property type="match status" value="1"/>
</dbReference>
<comment type="similarity">
    <text evidence="1 2">Belongs to the complex I subunit 6 family.</text>
</comment>
<keyword evidence="2" id="KW-0472">Membrane</keyword>
<keyword evidence="2" id="KW-1003">Cell membrane</keyword>
<dbReference type="Pfam" id="PF00499">
    <property type="entry name" value="Oxidored_q3"/>
    <property type="match status" value="1"/>
</dbReference>
<dbReference type="Gene3D" id="1.20.120.1200">
    <property type="entry name" value="NADH-ubiquinone/plastoquinone oxidoreductase chain 6, subunit NuoJ"/>
    <property type="match status" value="1"/>
</dbReference>
<feature type="region of interest" description="Disordered" evidence="3">
    <location>
        <begin position="162"/>
        <end position="185"/>
    </location>
</feature>
<feature type="transmembrane region" description="Helical" evidence="2">
    <location>
        <begin position="29"/>
        <end position="51"/>
    </location>
</feature>
<dbReference type="OrthoDB" id="9790848at2"/>
<dbReference type="InterPro" id="IPR042106">
    <property type="entry name" value="Nuo/plastoQ_OxRdtase_6_NuoJ"/>
</dbReference>
<feature type="transmembrane region" description="Helical" evidence="2">
    <location>
        <begin position="6"/>
        <end position="22"/>
    </location>
</feature>
<reference evidence="4 5" key="1">
    <citation type="submission" date="2019-04" db="EMBL/GenBank/DDBJ databases">
        <title>Geobacter ruber sp. nov., ferric-reducing bacteria isolated from paddy soil.</title>
        <authorList>
            <person name="Xu Z."/>
            <person name="Masuda Y."/>
            <person name="Itoh H."/>
            <person name="Senoo K."/>
        </authorList>
    </citation>
    <scope>NUCLEOTIDE SEQUENCE [LARGE SCALE GENOMIC DNA]</scope>
    <source>
        <strain evidence="4 5">Red88</strain>
    </source>
</reference>
<dbReference type="GO" id="GO:0048038">
    <property type="term" value="F:quinone binding"/>
    <property type="evidence" value="ECO:0007669"/>
    <property type="project" value="UniProtKB-UniRule"/>
</dbReference>
<dbReference type="RefSeq" id="WP_149307175.1">
    <property type="nucleotide sequence ID" value="NZ_SRSD01000004.1"/>
</dbReference>
<evidence type="ECO:0000313" key="5">
    <source>
        <dbReference type="Proteomes" id="UP000324298"/>
    </source>
</evidence>
<dbReference type="GO" id="GO:0008137">
    <property type="term" value="F:NADH dehydrogenase (ubiquinone) activity"/>
    <property type="evidence" value="ECO:0007669"/>
    <property type="project" value="UniProtKB-UniRule"/>
</dbReference>
<gene>
    <name evidence="4" type="ORF">ET418_08555</name>
</gene>
<evidence type="ECO:0000313" key="4">
    <source>
        <dbReference type="EMBL" id="KAA0892238.1"/>
    </source>
</evidence>
<keyword evidence="2" id="KW-0812">Transmembrane</keyword>
<keyword evidence="2" id="KW-0520">NAD</keyword>
<feature type="transmembrane region" description="Helical" evidence="2">
    <location>
        <begin position="57"/>
        <end position="79"/>
    </location>
</feature>
<name>A0A5A9XIX0_9BACT</name>